<dbReference type="Proteomes" id="UP000192578">
    <property type="component" value="Unassembled WGS sequence"/>
</dbReference>
<proteinExistence type="predicted"/>
<dbReference type="InterPro" id="IPR029027">
    <property type="entry name" value="Single_a-helix_sf"/>
</dbReference>
<dbReference type="PANTHER" id="PTHR15420:SF2">
    <property type="entry name" value="CYTOCHROME B-C1 COMPLEX SUBUNIT 10"/>
    <property type="match status" value="1"/>
</dbReference>
<dbReference type="PANTHER" id="PTHR15420">
    <property type="entry name" value="UBIQUINOL-CYTOCHROME C REDUCTASE COMPLEX 6.4 KD PROTEIN"/>
    <property type="match status" value="1"/>
</dbReference>
<dbReference type="GO" id="GO:0005743">
    <property type="term" value="C:mitochondrial inner membrane"/>
    <property type="evidence" value="ECO:0007669"/>
    <property type="project" value="TreeGrafter"/>
</dbReference>
<dbReference type="SUPFAM" id="SSF81518">
    <property type="entry name" value="Subunit XI (6.4 kDa protein) of cytochrome bc1 complex (Ubiquinol-cytochrome c reductase)"/>
    <property type="match status" value="1"/>
</dbReference>
<keyword evidence="2" id="KW-1185">Reference proteome</keyword>
<protein>
    <recommendedName>
        <fullName evidence="3">Cytochrome b-c1 complex subunit 10</fullName>
    </recommendedName>
</protein>
<evidence type="ECO:0000313" key="1">
    <source>
        <dbReference type="EMBL" id="OWA49945.1"/>
    </source>
</evidence>
<dbReference type="EMBL" id="MTYJ01000178">
    <property type="protein sequence ID" value="OWA49945.1"/>
    <property type="molecule type" value="Genomic_DNA"/>
</dbReference>
<dbReference type="GO" id="GO:0006122">
    <property type="term" value="P:mitochondrial electron transport, ubiquinol to cytochrome c"/>
    <property type="evidence" value="ECO:0007669"/>
    <property type="project" value="InterPro"/>
</dbReference>
<accession>A0A9X6N9I8</accession>
<dbReference type="OrthoDB" id="15743at2759"/>
<evidence type="ECO:0000313" key="2">
    <source>
        <dbReference type="Proteomes" id="UP000192578"/>
    </source>
</evidence>
<comment type="caution">
    <text evidence="1">The sequence shown here is derived from an EMBL/GenBank/DDBJ whole genome shotgun (WGS) entry which is preliminary data.</text>
</comment>
<name>A0A9X6N9I8_HYPEX</name>
<dbReference type="Gene3D" id="1.20.5.220">
    <property type="match status" value="1"/>
</dbReference>
<dbReference type="AlphaFoldDB" id="A0A9X6N9I8"/>
<dbReference type="InterPro" id="IPR015089">
    <property type="entry name" value="UQCR"/>
</dbReference>
<sequence>MCNAQCALGKLHKKARGSFSDIFFAGFLSHCSKMTNPLVARYVGKRYIELAKIWRPTLVTYGTTAALLGLLFTDWKVTNRFIPFYRKKFDEVIDP</sequence>
<evidence type="ECO:0008006" key="3">
    <source>
        <dbReference type="Google" id="ProtNLM"/>
    </source>
</evidence>
<dbReference type="Pfam" id="PF08997">
    <property type="entry name" value="UCR_6-4kD"/>
    <property type="match status" value="1"/>
</dbReference>
<gene>
    <name evidence="1" type="ORF">BV898_14479</name>
</gene>
<reference evidence="2" key="1">
    <citation type="submission" date="2017-01" db="EMBL/GenBank/DDBJ databases">
        <title>Comparative genomics of anhydrobiosis in the tardigrade Hypsibius dujardini.</title>
        <authorList>
            <person name="Yoshida Y."/>
            <person name="Koutsovoulos G."/>
            <person name="Laetsch D."/>
            <person name="Stevens L."/>
            <person name="Kumar S."/>
            <person name="Horikawa D."/>
            <person name="Ishino K."/>
            <person name="Komine S."/>
            <person name="Tomita M."/>
            <person name="Blaxter M."/>
            <person name="Arakawa K."/>
        </authorList>
    </citation>
    <scope>NUCLEOTIDE SEQUENCE [LARGE SCALE GENOMIC DNA]</scope>
    <source>
        <strain evidence="2">Z151</strain>
    </source>
</reference>
<organism evidence="1 2">
    <name type="scientific">Hypsibius exemplaris</name>
    <name type="common">Freshwater tardigrade</name>
    <dbReference type="NCBI Taxonomy" id="2072580"/>
    <lineage>
        <taxon>Eukaryota</taxon>
        <taxon>Metazoa</taxon>
        <taxon>Ecdysozoa</taxon>
        <taxon>Tardigrada</taxon>
        <taxon>Eutardigrada</taxon>
        <taxon>Parachela</taxon>
        <taxon>Hypsibioidea</taxon>
        <taxon>Hypsibiidae</taxon>
        <taxon>Hypsibius</taxon>
    </lineage>
</organism>